<accession>A0AAV9EMA7</accession>
<dbReference type="PANTHER" id="PTHR33148">
    <property type="entry name" value="PLASTID MOVEMENT IMPAIRED PROTEIN-RELATED"/>
    <property type="match status" value="1"/>
</dbReference>
<dbReference type="InterPro" id="IPR025322">
    <property type="entry name" value="PADRE_dom"/>
</dbReference>
<dbReference type="Pfam" id="PF14009">
    <property type="entry name" value="PADRE"/>
    <property type="match status" value="1"/>
</dbReference>
<dbReference type="PANTHER" id="PTHR33148:SF3">
    <property type="entry name" value="DUF4228 DOMAIN PROTEIN"/>
    <property type="match status" value="1"/>
</dbReference>
<keyword evidence="2" id="KW-1185">Reference proteome</keyword>
<dbReference type="AlphaFoldDB" id="A0AAV9EMA7"/>
<organism evidence="1 2">
    <name type="scientific">Acorus calamus</name>
    <name type="common">Sweet flag</name>
    <dbReference type="NCBI Taxonomy" id="4465"/>
    <lineage>
        <taxon>Eukaryota</taxon>
        <taxon>Viridiplantae</taxon>
        <taxon>Streptophyta</taxon>
        <taxon>Embryophyta</taxon>
        <taxon>Tracheophyta</taxon>
        <taxon>Spermatophyta</taxon>
        <taxon>Magnoliopsida</taxon>
        <taxon>Liliopsida</taxon>
        <taxon>Acoraceae</taxon>
        <taxon>Acorus</taxon>
    </lineage>
</organism>
<gene>
    <name evidence="1" type="ORF">QJS10_CPA06g02216</name>
</gene>
<dbReference type="EMBL" id="JAUJYO010000006">
    <property type="protein sequence ID" value="KAK1314221.1"/>
    <property type="molecule type" value="Genomic_DNA"/>
</dbReference>
<proteinExistence type="predicted"/>
<protein>
    <submittedName>
        <fullName evidence="1">Uncharacterized protein</fullName>
    </submittedName>
</protein>
<evidence type="ECO:0000313" key="1">
    <source>
        <dbReference type="EMBL" id="KAK1314221.1"/>
    </source>
</evidence>
<reference evidence="1" key="2">
    <citation type="submission" date="2023-06" db="EMBL/GenBank/DDBJ databases">
        <authorList>
            <person name="Ma L."/>
            <person name="Liu K.-W."/>
            <person name="Li Z."/>
            <person name="Hsiao Y.-Y."/>
            <person name="Qi Y."/>
            <person name="Fu T."/>
            <person name="Tang G."/>
            <person name="Zhang D."/>
            <person name="Sun W.-H."/>
            <person name="Liu D.-K."/>
            <person name="Li Y."/>
            <person name="Chen G.-Z."/>
            <person name="Liu X.-D."/>
            <person name="Liao X.-Y."/>
            <person name="Jiang Y.-T."/>
            <person name="Yu X."/>
            <person name="Hao Y."/>
            <person name="Huang J."/>
            <person name="Zhao X.-W."/>
            <person name="Ke S."/>
            <person name="Chen Y.-Y."/>
            <person name="Wu W.-L."/>
            <person name="Hsu J.-L."/>
            <person name="Lin Y.-F."/>
            <person name="Huang M.-D."/>
            <person name="Li C.-Y."/>
            <person name="Huang L."/>
            <person name="Wang Z.-W."/>
            <person name="Zhao X."/>
            <person name="Zhong W.-Y."/>
            <person name="Peng D.-H."/>
            <person name="Ahmad S."/>
            <person name="Lan S."/>
            <person name="Zhang J.-S."/>
            <person name="Tsai W.-C."/>
            <person name="Van De Peer Y."/>
            <person name="Liu Z.-J."/>
        </authorList>
    </citation>
    <scope>NUCLEOTIDE SEQUENCE</scope>
    <source>
        <strain evidence="1">CP</strain>
        <tissue evidence="1">Leaves</tissue>
    </source>
</reference>
<comment type="caution">
    <text evidence="1">The sequence shown here is derived from an EMBL/GenBank/DDBJ whole genome shotgun (WGS) entry which is preliminary data.</text>
</comment>
<reference evidence="1" key="1">
    <citation type="journal article" date="2023" name="Nat. Commun.">
        <title>Diploid and tetraploid genomes of Acorus and the evolution of monocots.</title>
        <authorList>
            <person name="Ma L."/>
            <person name="Liu K.W."/>
            <person name="Li Z."/>
            <person name="Hsiao Y.Y."/>
            <person name="Qi Y."/>
            <person name="Fu T."/>
            <person name="Tang G.D."/>
            <person name="Zhang D."/>
            <person name="Sun W.H."/>
            <person name="Liu D.K."/>
            <person name="Li Y."/>
            <person name="Chen G.Z."/>
            <person name="Liu X.D."/>
            <person name="Liao X.Y."/>
            <person name="Jiang Y.T."/>
            <person name="Yu X."/>
            <person name="Hao Y."/>
            <person name="Huang J."/>
            <person name="Zhao X.W."/>
            <person name="Ke S."/>
            <person name="Chen Y.Y."/>
            <person name="Wu W.L."/>
            <person name="Hsu J.L."/>
            <person name="Lin Y.F."/>
            <person name="Huang M.D."/>
            <person name="Li C.Y."/>
            <person name="Huang L."/>
            <person name="Wang Z.W."/>
            <person name="Zhao X."/>
            <person name="Zhong W.Y."/>
            <person name="Peng D.H."/>
            <person name="Ahmad S."/>
            <person name="Lan S."/>
            <person name="Zhang J.S."/>
            <person name="Tsai W.C."/>
            <person name="Van de Peer Y."/>
            <person name="Liu Z.J."/>
        </authorList>
    </citation>
    <scope>NUCLEOTIDE SEQUENCE</scope>
    <source>
        <strain evidence="1">CP</strain>
    </source>
</reference>
<name>A0AAV9EMA7_ACOCL</name>
<evidence type="ECO:0000313" key="2">
    <source>
        <dbReference type="Proteomes" id="UP001180020"/>
    </source>
</evidence>
<sequence>MGNTIGGSKRRTAKLMKVDGETIKLKSPLPSVRDILRDNPSMVLMDSDDVRRLGVRARPMLPEEALLPRKVYFLVELPRPPIADRNPRRAVSGLLNSTTAKERLEGLMLAKRSVSDLSFAATSARRVTFEEPAEKAPEVGVRLKVRLPKAQVVKLVEESRDAAEAAERIMKLCAEAGVAAPPPPQMVAWRPELGRIEERRKCTKQKRRAITTHKRRWRFIKKSL</sequence>
<dbReference type="Proteomes" id="UP001180020">
    <property type="component" value="Unassembled WGS sequence"/>
</dbReference>